<name>A0A1H2ZWX9_9FLAO</name>
<comment type="caution">
    <text evidence="2">The sequence shown here is derived from an EMBL/GenBank/DDBJ whole genome shotgun (WGS) entry which is preliminary data.</text>
</comment>
<proteinExistence type="predicted"/>
<dbReference type="EMBL" id="FNND01000017">
    <property type="protein sequence ID" value="SDX21159.1"/>
    <property type="molecule type" value="Genomic_DNA"/>
</dbReference>
<evidence type="ECO:0000313" key="2">
    <source>
        <dbReference type="EMBL" id="SDX21159.1"/>
    </source>
</evidence>
<protein>
    <recommendedName>
        <fullName evidence="4">Conjugal transfer protein TraD</fullName>
    </recommendedName>
</protein>
<dbReference type="AlphaFoldDB" id="A0A1H2ZWX9"/>
<dbReference type="GeneID" id="85018362"/>
<gene>
    <name evidence="2" type="ORF">SAMN05444420_1173</name>
</gene>
<reference evidence="2 3" key="1">
    <citation type="submission" date="2016-10" db="EMBL/GenBank/DDBJ databases">
        <authorList>
            <person name="Varghese N."/>
            <person name="Submissions S."/>
        </authorList>
    </citation>
    <scope>NUCLEOTIDE SEQUENCE [LARGE SCALE GENOMIC DNA]</scope>
    <source>
        <strain evidence="2 3">DSM 11449</strain>
    </source>
</reference>
<dbReference type="RefSeq" id="WP_016421297.1">
    <property type="nucleotide sequence ID" value="NZ_FNND01000017.1"/>
</dbReference>
<keyword evidence="3" id="KW-1185">Reference proteome</keyword>
<evidence type="ECO:0000256" key="1">
    <source>
        <dbReference type="SAM" id="MobiDB-lite"/>
    </source>
</evidence>
<organism evidence="2 3">
    <name type="scientific">Capnocytophaga granulosa</name>
    <dbReference type="NCBI Taxonomy" id="45242"/>
    <lineage>
        <taxon>Bacteria</taxon>
        <taxon>Pseudomonadati</taxon>
        <taxon>Bacteroidota</taxon>
        <taxon>Flavobacteriia</taxon>
        <taxon>Flavobacteriales</taxon>
        <taxon>Flavobacteriaceae</taxon>
        <taxon>Capnocytophaga</taxon>
    </lineage>
</organism>
<evidence type="ECO:0008006" key="4">
    <source>
        <dbReference type="Google" id="ProtNLM"/>
    </source>
</evidence>
<evidence type="ECO:0000313" key="3">
    <source>
        <dbReference type="Proteomes" id="UP000182771"/>
    </source>
</evidence>
<sequence>MEKIIILLLIVVILLLLSDKMPITHSKKRAPQPKATPIPRTAPSTSVMGESRFVPPAKVVTTAIPLTEKEQQDILTEWEEEPTIDLEDEEEDLRSYRTEAEDNDFATGLSFEDLEKVAIFLSEDKEEVTTENIELLQKVEGTSLLEAIEKALPQATLKVSALLEKALPKTVESKTEFDIREFV</sequence>
<dbReference type="Proteomes" id="UP000182771">
    <property type="component" value="Unassembled WGS sequence"/>
</dbReference>
<feature type="region of interest" description="Disordered" evidence="1">
    <location>
        <begin position="26"/>
        <end position="49"/>
    </location>
</feature>
<accession>A0A1H2ZWX9</accession>
<dbReference type="OrthoDB" id="1439843at2"/>